<dbReference type="VEuPathDB" id="FungiDB:SPPG_03031"/>
<evidence type="ECO:0000313" key="2">
    <source>
        <dbReference type="Proteomes" id="UP000053201"/>
    </source>
</evidence>
<dbReference type="InParanoid" id="A0A0L0HP59"/>
<dbReference type="RefSeq" id="XP_016610613.1">
    <property type="nucleotide sequence ID" value="XM_016751316.1"/>
</dbReference>
<keyword evidence="2" id="KW-1185">Reference proteome</keyword>
<evidence type="ECO:0000313" key="1">
    <source>
        <dbReference type="EMBL" id="KND02574.1"/>
    </source>
</evidence>
<dbReference type="EMBL" id="KQ257453">
    <property type="protein sequence ID" value="KND02574.1"/>
    <property type="molecule type" value="Genomic_DNA"/>
</dbReference>
<proteinExistence type="predicted"/>
<dbReference type="AlphaFoldDB" id="A0A0L0HP59"/>
<dbReference type="GeneID" id="27686579"/>
<dbReference type="Proteomes" id="UP000053201">
    <property type="component" value="Unassembled WGS sequence"/>
</dbReference>
<reference evidence="1 2" key="1">
    <citation type="submission" date="2009-08" db="EMBL/GenBank/DDBJ databases">
        <title>The Genome Sequence of Spizellomyces punctatus strain DAOM BR117.</title>
        <authorList>
            <consortium name="The Broad Institute Genome Sequencing Platform"/>
            <person name="Russ C."/>
            <person name="Cuomo C."/>
            <person name="Shea T."/>
            <person name="Young S.K."/>
            <person name="Zeng Q."/>
            <person name="Koehrsen M."/>
            <person name="Haas B."/>
            <person name="Borodovsky M."/>
            <person name="Guigo R."/>
            <person name="Alvarado L."/>
            <person name="Berlin A."/>
            <person name="Bochicchio J."/>
            <person name="Borenstein D."/>
            <person name="Chapman S."/>
            <person name="Chen Z."/>
            <person name="Engels R."/>
            <person name="Freedman E."/>
            <person name="Gellesch M."/>
            <person name="Goldberg J."/>
            <person name="Griggs A."/>
            <person name="Gujja S."/>
            <person name="Heiman D."/>
            <person name="Hepburn T."/>
            <person name="Howarth C."/>
            <person name="Jen D."/>
            <person name="Larson L."/>
            <person name="Lewis B."/>
            <person name="Mehta T."/>
            <person name="Park D."/>
            <person name="Pearson M."/>
            <person name="Roberts A."/>
            <person name="Saif S."/>
            <person name="Shenoy N."/>
            <person name="Sisk P."/>
            <person name="Stolte C."/>
            <person name="Sykes S."/>
            <person name="Thomson T."/>
            <person name="Walk T."/>
            <person name="White J."/>
            <person name="Yandava C."/>
            <person name="Burger G."/>
            <person name="Gray M.W."/>
            <person name="Holland P.W.H."/>
            <person name="King N."/>
            <person name="Lang F.B.F."/>
            <person name="Roger A.J."/>
            <person name="Ruiz-Trillo I."/>
            <person name="Lander E."/>
            <person name="Nusbaum C."/>
        </authorList>
    </citation>
    <scope>NUCLEOTIDE SEQUENCE [LARGE SCALE GENOMIC DNA]</scope>
    <source>
        <strain evidence="1 2">DAOM BR117</strain>
    </source>
</reference>
<accession>A0A0L0HP59</accession>
<gene>
    <name evidence="1" type="ORF">SPPG_03031</name>
</gene>
<name>A0A0L0HP59_SPIPD</name>
<organism evidence="1 2">
    <name type="scientific">Spizellomyces punctatus (strain DAOM BR117)</name>
    <dbReference type="NCBI Taxonomy" id="645134"/>
    <lineage>
        <taxon>Eukaryota</taxon>
        <taxon>Fungi</taxon>
        <taxon>Fungi incertae sedis</taxon>
        <taxon>Chytridiomycota</taxon>
        <taxon>Chytridiomycota incertae sedis</taxon>
        <taxon>Chytridiomycetes</taxon>
        <taxon>Spizellomycetales</taxon>
        <taxon>Spizellomycetaceae</taxon>
        <taxon>Spizellomyces</taxon>
    </lineage>
</organism>
<sequence length="159" mass="18598">MKKCYGDDCEELTWRVRVGYRGGNLDRLHMLANLWKMKRSDHRKLREDFGQRLYELSMMYMDDLRDVYYAHYPRYAGFRFGGLGIWKREVYYPTLEGQEVTVATTGVVRLFWIDPTAPGNGNVMITLTNVPRSLANKVPGDRIRRGQRRGRGRGVWAGM</sequence>
<protein>
    <submittedName>
        <fullName evidence="1">Uncharacterized protein</fullName>
    </submittedName>
</protein>